<accession>A0A0F6RE83</accession>
<reference evidence="1 2" key="1">
    <citation type="journal article" date="2013" name="Appl. Microbiol. Biotechnol.">
        <title>Glycerol assimilation and production of 1,3-propanediol by Citrobacter amalonaticus Y19.</title>
        <authorList>
            <person name="Ainala S.K."/>
            <person name="Ashok S."/>
            <person name="Ko Y."/>
            <person name="Park S."/>
        </authorList>
    </citation>
    <scope>NUCLEOTIDE SEQUENCE [LARGE SCALE GENOMIC DNA]</scope>
    <source>
        <strain evidence="1 2">Y19</strain>
    </source>
</reference>
<dbReference type="Proteomes" id="UP000034085">
    <property type="component" value="Chromosome"/>
</dbReference>
<dbReference type="KEGG" id="cama:F384_02335"/>
<name>A0A0F6RE83_CITAM</name>
<dbReference type="AlphaFoldDB" id="A0A0F6RE83"/>
<proteinExistence type="predicted"/>
<protein>
    <submittedName>
        <fullName evidence="1">Uncharacterized protein</fullName>
    </submittedName>
</protein>
<dbReference type="EMBL" id="CP011132">
    <property type="protein sequence ID" value="AKE58063.1"/>
    <property type="molecule type" value="Genomic_DNA"/>
</dbReference>
<gene>
    <name evidence="1" type="ORF">F384_02335</name>
</gene>
<evidence type="ECO:0000313" key="2">
    <source>
        <dbReference type="Proteomes" id="UP000034085"/>
    </source>
</evidence>
<dbReference type="PATRIC" id="fig|1261127.3.peg.481"/>
<evidence type="ECO:0000313" key="1">
    <source>
        <dbReference type="EMBL" id="AKE58063.1"/>
    </source>
</evidence>
<dbReference type="HOGENOM" id="CLU_2153876_0_0_6"/>
<sequence length="111" mass="12493">MLWFSTVIIKNQNNLVHLSLCQRPVSCFIKKAVESLHFRMISGLILLRGKEKERGEVLPDGFSINGEIHIGFLLNATCTKSLSVRSYPFLRRSLVQSVGFGFAMTHQSVVV</sequence>
<organism evidence="1 2">
    <name type="scientific">Citrobacter amalonaticus Y19</name>
    <dbReference type="NCBI Taxonomy" id="1261127"/>
    <lineage>
        <taxon>Bacteria</taxon>
        <taxon>Pseudomonadati</taxon>
        <taxon>Pseudomonadota</taxon>
        <taxon>Gammaproteobacteria</taxon>
        <taxon>Enterobacterales</taxon>
        <taxon>Enterobacteriaceae</taxon>
        <taxon>Citrobacter</taxon>
    </lineage>
</organism>